<evidence type="ECO:0000313" key="2">
    <source>
        <dbReference type="EMBL" id="QNO56116.1"/>
    </source>
</evidence>
<keyword evidence="1" id="KW-0472">Membrane</keyword>
<accession>A0A7G9Z782</accession>
<name>A0A7G9Z782_9EURY</name>
<keyword evidence="1" id="KW-0812">Transmembrane</keyword>
<protein>
    <submittedName>
        <fullName evidence="2">Uncharacterized protein</fullName>
    </submittedName>
</protein>
<reference evidence="2" key="1">
    <citation type="submission" date="2020-06" db="EMBL/GenBank/DDBJ databases">
        <title>Unique genomic features of the anaerobic methanotrophic archaea.</title>
        <authorList>
            <person name="Chadwick G.L."/>
            <person name="Skennerton C.T."/>
            <person name="Laso-Perez R."/>
            <person name="Leu A.O."/>
            <person name="Speth D.R."/>
            <person name="Yu H."/>
            <person name="Morgan-Lang C."/>
            <person name="Hatzenpichler R."/>
            <person name="Goudeau D."/>
            <person name="Malmstrom R."/>
            <person name="Brazelton W.J."/>
            <person name="Woyke T."/>
            <person name="Hallam S.J."/>
            <person name="Tyson G.W."/>
            <person name="Wegener G."/>
            <person name="Boetius A."/>
            <person name="Orphan V."/>
        </authorList>
    </citation>
    <scope>NUCLEOTIDE SEQUENCE</scope>
</reference>
<proteinExistence type="predicted"/>
<dbReference type="EMBL" id="MT631645">
    <property type="protein sequence ID" value="QNO56116.1"/>
    <property type="molecule type" value="Genomic_DNA"/>
</dbReference>
<evidence type="ECO:0000256" key="1">
    <source>
        <dbReference type="SAM" id="Phobius"/>
    </source>
</evidence>
<gene>
    <name evidence="2" type="ORF">POMOPPKL_00013</name>
</gene>
<sequence>MSELLKLLLGAAFSVLATLLLALLKPLWRSKRHRNYILFSVFLLCIILTLYFSGFFAGWIASILLALLAIYIFVAYHAATRPIFLETSVLSNLAALVREGRYTEIDKRFPQRPFYIRSTPGRIKWDLLWARKLMVQEQPRLRDAYEMYSELLSFPPV</sequence>
<feature type="transmembrane region" description="Helical" evidence="1">
    <location>
        <begin position="36"/>
        <end position="53"/>
    </location>
</feature>
<dbReference type="AlphaFoldDB" id="A0A7G9Z782"/>
<feature type="transmembrane region" description="Helical" evidence="1">
    <location>
        <begin position="6"/>
        <end position="24"/>
    </location>
</feature>
<feature type="transmembrane region" description="Helical" evidence="1">
    <location>
        <begin position="59"/>
        <end position="79"/>
    </location>
</feature>
<organism evidence="2">
    <name type="scientific">Candidatus Methanophaga sp. ANME-1 ERB7</name>
    <dbReference type="NCBI Taxonomy" id="2759913"/>
    <lineage>
        <taxon>Archaea</taxon>
        <taxon>Methanobacteriati</taxon>
        <taxon>Methanobacteriota</taxon>
        <taxon>Stenosarchaea group</taxon>
        <taxon>Methanomicrobia</taxon>
        <taxon>Candidatus Methanophagales</taxon>
        <taxon>Candidatus Methanophagaceae</taxon>
        <taxon>Candidatus Methanophaga</taxon>
    </lineage>
</organism>
<keyword evidence="1" id="KW-1133">Transmembrane helix</keyword>